<gene>
    <name evidence="2" type="ORF">ACFS7Z_15535</name>
</gene>
<organism evidence="2 3">
    <name type="scientific">Pontibacter toksunensis</name>
    <dbReference type="NCBI Taxonomy" id="1332631"/>
    <lineage>
        <taxon>Bacteria</taxon>
        <taxon>Pseudomonadati</taxon>
        <taxon>Bacteroidota</taxon>
        <taxon>Cytophagia</taxon>
        <taxon>Cytophagales</taxon>
        <taxon>Hymenobacteraceae</taxon>
        <taxon>Pontibacter</taxon>
    </lineage>
</organism>
<dbReference type="PANTHER" id="PTHR10443">
    <property type="entry name" value="MICROSOMAL DIPEPTIDASE"/>
    <property type="match status" value="1"/>
</dbReference>
<accession>A0ABW6BVC8</accession>
<keyword evidence="1" id="KW-0732">Signal</keyword>
<dbReference type="SUPFAM" id="SSF51556">
    <property type="entry name" value="Metallo-dependent hydrolases"/>
    <property type="match status" value="1"/>
</dbReference>
<dbReference type="PANTHER" id="PTHR10443:SF12">
    <property type="entry name" value="DIPEPTIDASE"/>
    <property type="match status" value="1"/>
</dbReference>
<dbReference type="InterPro" id="IPR008257">
    <property type="entry name" value="Pept_M19"/>
</dbReference>
<feature type="signal peptide" evidence="1">
    <location>
        <begin position="1"/>
        <end position="25"/>
    </location>
</feature>
<proteinExistence type="predicted"/>
<evidence type="ECO:0000313" key="2">
    <source>
        <dbReference type="EMBL" id="MFD3001785.1"/>
    </source>
</evidence>
<dbReference type="Pfam" id="PF01244">
    <property type="entry name" value="Peptidase_M19"/>
    <property type="match status" value="1"/>
</dbReference>
<dbReference type="RefSeq" id="WP_377486302.1">
    <property type="nucleotide sequence ID" value="NZ_JBHUOX010000011.1"/>
</dbReference>
<dbReference type="PROSITE" id="PS51365">
    <property type="entry name" value="RENAL_DIPEPTIDASE_2"/>
    <property type="match status" value="1"/>
</dbReference>
<name>A0ABW6BVC8_9BACT</name>
<protein>
    <submittedName>
        <fullName evidence="2">Dipeptidase</fullName>
    </submittedName>
</protein>
<comment type="caution">
    <text evidence="2">The sequence shown here is derived from an EMBL/GenBank/DDBJ whole genome shotgun (WGS) entry which is preliminary data.</text>
</comment>
<reference evidence="3" key="1">
    <citation type="journal article" date="2019" name="Int. J. Syst. Evol. Microbiol.">
        <title>The Global Catalogue of Microorganisms (GCM) 10K type strain sequencing project: providing services to taxonomists for standard genome sequencing and annotation.</title>
        <authorList>
            <consortium name="The Broad Institute Genomics Platform"/>
            <consortium name="The Broad Institute Genome Sequencing Center for Infectious Disease"/>
            <person name="Wu L."/>
            <person name="Ma J."/>
        </authorList>
    </citation>
    <scope>NUCLEOTIDE SEQUENCE [LARGE SCALE GENOMIC DNA]</scope>
    <source>
        <strain evidence="3">KCTC 23984</strain>
    </source>
</reference>
<keyword evidence="3" id="KW-1185">Reference proteome</keyword>
<dbReference type="Proteomes" id="UP001597641">
    <property type="component" value="Unassembled WGS sequence"/>
</dbReference>
<dbReference type="EMBL" id="JBHUOX010000011">
    <property type="protein sequence ID" value="MFD3001785.1"/>
    <property type="molecule type" value="Genomic_DNA"/>
</dbReference>
<evidence type="ECO:0000313" key="3">
    <source>
        <dbReference type="Proteomes" id="UP001597641"/>
    </source>
</evidence>
<dbReference type="CDD" id="cd01301">
    <property type="entry name" value="rDP_like"/>
    <property type="match status" value="1"/>
</dbReference>
<evidence type="ECO:0000256" key="1">
    <source>
        <dbReference type="SAM" id="SignalP"/>
    </source>
</evidence>
<dbReference type="Gene3D" id="3.20.20.140">
    <property type="entry name" value="Metal-dependent hydrolases"/>
    <property type="match status" value="1"/>
</dbReference>
<dbReference type="InterPro" id="IPR032466">
    <property type="entry name" value="Metal_Hydrolase"/>
</dbReference>
<feature type="chain" id="PRO_5047542248" evidence="1">
    <location>
        <begin position="26"/>
        <end position="398"/>
    </location>
</feature>
<sequence length="398" mass="44040">MINRKSVAKGVALAALLLGYTSAYTQSYKKVHKQAIVVDTHNDVLINMLEGLDIADNLKGKTHSDLARFKEGGVDVQVFSVWSDETYGKGKGFAYANRQIDTLYAVAARNPDKMMMAKTPADIMQAVQQQKLAAMIGVEGGHMIEDNLNYLDSLYSRGARYMTLTWNNSTSWATSAMDESSGKVPNHQKGLNDFGRQVVQRMNELGMLVDLSHVGEQTFWDVMEMTSKPVLVSHSCVKAISPHFRNLTDEQINAVGKNGGVININFEASFVDPDFAKRRQAFIKRHQAEVDSLMQLKRSNFAINSWLVKKYPKEAAAMRPSLSLLIDHFDHIVKLVGVDHVGLGSDFDGISSTPQQLNGVQDFPVITKELLARGYSEADVQKILGGNFLRLLQANTGA</sequence>